<dbReference type="Gene3D" id="2.10.220.10">
    <property type="entry name" value="Hormone Receptor, Insulin-like Growth Factor Receptor 1, Chain A, domain 2"/>
    <property type="match status" value="1"/>
</dbReference>
<reference evidence="17 18" key="2">
    <citation type="submission" date="2018-11" db="EMBL/GenBank/DDBJ databases">
        <authorList>
            <consortium name="Pathogen Informatics"/>
        </authorList>
    </citation>
    <scope>NUCLEOTIDE SEQUENCE [LARGE SCALE GENOMIC DNA]</scope>
</reference>
<evidence type="ECO:0000256" key="8">
    <source>
        <dbReference type="ARBA" id="ARBA00022840"/>
    </source>
</evidence>
<comment type="subcellular location">
    <subcellularLocation>
        <location evidence="1">Membrane</location>
        <topology evidence="1">Single-pass type I membrane protein</topology>
    </subcellularLocation>
</comment>
<evidence type="ECO:0000256" key="4">
    <source>
        <dbReference type="ARBA" id="ARBA00022679"/>
    </source>
</evidence>
<protein>
    <recommendedName>
        <fullName evidence="2">receptor protein-tyrosine kinase</fullName>
        <ecNumber evidence="2">2.7.10.1</ecNumber>
    </recommendedName>
</protein>
<dbReference type="GO" id="GO:0005524">
    <property type="term" value="F:ATP binding"/>
    <property type="evidence" value="ECO:0007669"/>
    <property type="project" value="UniProtKB-KW"/>
</dbReference>
<evidence type="ECO:0000256" key="9">
    <source>
        <dbReference type="ARBA" id="ARBA00022989"/>
    </source>
</evidence>
<organism evidence="19">
    <name type="scientific">Soboliphyme baturini</name>
    <dbReference type="NCBI Taxonomy" id="241478"/>
    <lineage>
        <taxon>Eukaryota</taxon>
        <taxon>Metazoa</taxon>
        <taxon>Ecdysozoa</taxon>
        <taxon>Nematoda</taxon>
        <taxon>Enoplea</taxon>
        <taxon>Dorylaimia</taxon>
        <taxon>Dioctophymatida</taxon>
        <taxon>Dioctophymatoidea</taxon>
        <taxon>Soboliphymatidae</taxon>
        <taxon>Soboliphyme</taxon>
    </lineage>
</organism>
<evidence type="ECO:0000256" key="14">
    <source>
        <dbReference type="ARBA" id="ARBA00051243"/>
    </source>
</evidence>
<accession>A0A183IYL3</accession>
<feature type="domain" description="Furin-like cysteine-rich" evidence="15">
    <location>
        <begin position="170"/>
        <end position="318"/>
    </location>
</feature>
<dbReference type="Pfam" id="PF00757">
    <property type="entry name" value="Furin-like"/>
    <property type="match status" value="1"/>
</dbReference>
<dbReference type="GO" id="GO:0016020">
    <property type="term" value="C:membrane"/>
    <property type="evidence" value="ECO:0007669"/>
    <property type="project" value="UniProtKB-SubCell"/>
</dbReference>
<dbReference type="SUPFAM" id="SSF57184">
    <property type="entry name" value="Growth factor receptor domain"/>
    <property type="match status" value="1"/>
</dbReference>
<evidence type="ECO:0000313" key="18">
    <source>
        <dbReference type="Proteomes" id="UP000270296"/>
    </source>
</evidence>
<evidence type="ECO:0000313" key="19">
    <source>
        <dbReference type="WBParaSite" id="SBAD_0000902401-mRNA-1"/>
    </source>
</evidence>
<evidence type="ECO:0000256" key="1">
    <source>
        <dbReference type="ARBA" id="ARBA00004479"/>
    </source>
</evidence>
<sequence length="318" mass="35465">MRNSPQHFLSSLGERARLRWQHCTVIEGDARLILMTQENLTSDDFRMAAMPNLREITGSLLVFQVVGMDSLNVMFPNLRIIRGNSLVSNYALVLFQNPDLKEIGLSNLTEISKGGVRIAGNSELCYVDTINWNELCREDSAHILIEENKDTVLCSDVCEASAQEDLCIVHGSTSSTAPTARRACWNRDKCQLGCPKQCKEFGLSCNTSATPPFCCHPQCAAGCTGLKNTDCSACRNVRYNKVCLEKCPENLYKVIDRRCITREECVNRNPIKDETNGDYLYYKAVKTTGECVVKCPPGYEEDATDKTKCSRCNGVCPQ</sequence>
<dbReference type="AlphaFoldDB" id="A0A183IYL3"/>
<keyword evidence="18" id="KW-1185">Reference proteome</keyword>
<dbReference type="InterPro" id="IPR036941">
    <property type="entry name" value="Rcpt_L-dom_sf"/>
</dbReference>
<name>A0A183IYL3_9BILA</name>
<keyword evidence="9" id="KW-1133">Transmembrane helix</keyword>
<keyword evidence="3" id="KW-0597">Phosphoprotein</keyword>
<dbReference type="OrthoDB" id="546826at2759"/>
<evidence type="ECO:0000256" key="10">
    <source>
        <dbReference type="ARBA" id="ARBA00023136"/>
    </source>
</evidence>
<dbReference type="EC" id="2.7.10.1" evidence="2"/>
<keyword evidence="11" id="KW-0829">Tyrosine-protein kinase</keyword>
<keyword evidence="13" id="KW-0325">Glycoprotein</keyword>
<dbReference type="InterPro" id="IPR006212">
    <property type="entry name" value="Furin_repeat"/>
</dbReference>
<evidence type="ECO:0000256" key="5">
    <source>
        <dbReference type="ARBA" id="ARBA00022692"/>
    </source>
</evidence>
<evidence type="ECO:0000313" key="17">
    <source>
        <dbReference type="EMBL" id="VDP18795.1"/>
    </source>
</evidence>
<dbReference type="Pfam" id="PF01030">
    <property type="entry name" value="Recep_L_domain"/>
    <property type="match status" value="1"/>
</dbReference>
<evidence type="ECO:0000256" key="3">
    <source>
        <dbReference type="ARBA" id="ARBA00022553"/>
    </source>
</evidence>
<keyword evidence="10" id="KW-0472">Membrane</keyword>
<dbReference type="EMBL" id="UZAM01011884">
    <property type="protein sequence ID" value="VDP18795.1"/>
    <property type="molecule type" value="Genomic_DNA"/>
</dbReference>
<keyword evidence="7" id="KW-0418">Kinase</keyword>
<comment type="catalytic activity">
    <reaction evidence="14">
        <text>L-tyrosyl-[protein] + ATP = O-phospho-L-tyrosyl-[protein] + ADP + H(+)</text>
        <dbReference type="Rhea" id="RHEA:10596"/>
        <dbReference type="Rhea" id="RHEA-COMP:10136"/>
        <dbReference type="Rhea" id="RHEA-COMP:20101"/>
        <dbReference type="ChEBI" id="CHEBI:15378"/>
        <dbReference type="ChEBI" id="CHEBI:30616"/>
        <dbReference type="ChEBI" id="CHEBI:46858"/>
        <dbReference type="ChEBI" id="CHEBI:61978"/>
        <dbReference type="ChEBI" id="CHEBI:456216"/>
        <dbReference type="EC" id="2.7.10.1"/>
    </reaction>
</comment>
<keyword evidence="8" id="KW-0067">ATP-binding</keyword>
<keyword evidence="5" id="KW-0812">Transmembrane</keyword>
<evidence type="ECO:0000256" key="12">
    <source>
        <dbReference type="ARBA" id="ARBA00023170"/>
    </source>
</evidence>
<evidence type="ECO:0000256" key="13">
    <source>
        <dbReference type="ARBA" id="ARBA00023180"/>
    </source>
</evidence>
<gene>
    <name evidence="17" type="ORF">SBAD_LOCUS8711</name>
</gene>
<dbReference type="SMART" id="SM00261">
    <property type="entry name" value="FU"/>
    <property type="match status" value="1"/>
</dbReference>
<keyword evidence="6" id="KW-0547">Nucleotide-binding</keyword>
<evidence type="ECO:0000256" key="7">
    <source>
        <dbReference type="ARBA" id="ARBA00022777"/>
    </source>
</evidence>
<reference evidence="19" key="1">
    <citation type="submission" date="2016-06" db="UniProtKB">
        <authorList>
            <consortium name="WormBaseParasite"/>
        </authorList>
    </citation>
    <scope>IDENTIFICATION</scope>
</reference>
<proteinExistence type="predicted"/>
<dbReference type="Gene3D" id="3.80.20.20">
    <property type="entry name" value="Receptor L-domain"/>
    <property type="match status" value="1"/>
</dbReference>
<dbReference type="InterPro" id="IPR006211">
    <property type="entry name" value="Furin-like_Cys-rich_dom"/>
</dbReference>
<dbReference type="SUPFAM" id="SSF52058">
    <property type="entry name" value="L domain-like"/>
    <property type="match status" value="1"/>
</dbReference>
<evidence type="ECO:0000259" key="16">
    <source>
        <dbReference type="Pfam" id="PF01030"/>
    </source>
</evidence>
<keyword evidence="12" id="KW-0675">Receptor</keyword>
<dbReference type="Proteomes" id="UP000270296">
    <property type="component" value="Unassembled WGS sequence"/>
</dbReference>
<dbReference type="CDD" id="cd00064">
    <property type="entry name" value="FU"/>
    <property type="match status" value="1"/>
</dbReference>
<keyword evidence="4" id="KW-0808">Transferase</keyword>
<evidence type="ECO:0000259" key="15">
    <source>
        <dbReference type="Pfam" id="PF00757"/>
    </source>
</evidence>
<evidence type="ECO:0000256" key="6">
    <source>
        <dbReference type="ARBA" id="ARBA00022741"/>
    </source>
</evidence>
<evidence type="ECO:0000256" key="2">
    <source>
        <dbReference type="ARBA" id="ARBA00011902"/>
    </source>
</evidence>
<dbReference type="WBParaSite" id="SBAD_0000902401-mRNA-1">
    <property type="protein sequence ID" value="SBAD_0000902401-mRNA-1"/>
    <property type="gene ID" value="SBAD_0000902401"/>
</dbReference>
<feature type="domain" description="Receptor L-domain" evidence="16">
    <location>
        <begin position="22"/>
        <end position="134"/>
    </location>
</feature>
<dbReference type="InterPro" id="IPR009030">
    <property type="entry name" value="Growth_fac_rcpt_cys_sf"/>
</dbReference>
<dbReference type="InterPro" id="IPR000494">
    <property type="entry name" value="Rcpt_L-dom"/>
</dbReference>
<evidence type="ECO:0000256" key="11">
    <source>
        <dbReference type="ARBA" id="ARBA00023137"/>
    </source>
</evidence>
<dbReference type="GO" id="GO:0004714">
    <property type="term" value="F:transmembrane receptor protein tyrosine kinase activity"/>
    <property type="evidence" value="ECO:0007669"/>
    <property type="project" value="UniProtKB-EC"/>
</dbReference>